<dbReference type="PANTHER" id="PTHR30105:SF2">
    <property type="entry name" value="DIVERGENT POLYSACCHARIDE DEACETYLASE SUPERFAMILY"/>
    <property type="match status" value="1"/>
</dbReference>
<feature type="compositionally biased region" description="Polar residues" evidence="1">
    <location>
        <begin position="723"/>
        <end position="738"/>
    </location>
</feature>
<dbReference type="Proteomes" id="UP000054558">
    <property type="component" value="Unassembled WGS sequence"/>
</dbReference>
<reference evidence="2 3" key="1">
    <citation type="journal article" date="2014" name="Nat. Commun.">
        <title>Klebsormidium flaccidum genome reveals primary factors for plant terrestrial adaptation.</title>
        <authorList>
            <person name="Hori K."/>
            <person name="Maruyama F."/>
            <person name="Fujisawa T."/>
            <person name="Togashi T."/>
            <person name="Yamamoto N."/>
            <person name="Seo M."/>
            <person name="Sato S."/>
            <person name="Yamada T."/>
            <person name="Mori H."/>
            <person name="Tajima N."/>
            <person name="Moriyama T."/>
            <person name="Ikeuchi M."/>
            <person name="Watanabe M."/>
            <person name="Wada H."/>
            <person name="Kobayashi K."/>
            <person name="Saito M."/>
            <person name="Masuda T."/>
            <person name="Sasaki-Sekimoto Y."/>
            <person name="Mashiguchi K."/>
            <person name="Awai K."/>
            <person name="Shimojima M."/>
            <person name="Masuda S."/>
            <person name="Iwai M."/>
            <person name="Nobusawa T."/>
            <person name="Narise T."/>
            <person name="Kondo S."/>
            <person name="Saito H."/>
            <person name="Sato R."/>
            <person name="Murakawa M."/>
            <person name="Ihara Y."/>
            <person name="Oshima-Yamada Y."/>
            <person name="Ohtaka K."/>
            <person name="Satoh M."/>
            <person name="Sonobe K."/>
            <person name="Ishii M."/>
            <person name="Ohtani R."/>
            <person name="Kanamori-Sato M."/>
            <person name="Honoki R."/>
            <person name="Miyazaki D."/>
            <person name="Mochizuki H."/>
            <person name="Umetsu J."/>
            <person name="Higashi K."/>
            <person name="Shibata D."/>
            <person name="Kamiya Y."/>
            <person name="Sato N."/>
            <person name="Nakamura Y."/>
            <person name="Tabata S."/>
            <person name="Ida S."/>
            <person name="Kurokawa K."/>
            <person name="Ohta H."/>
        </authorList>
    </citation>
    <scope>NUCLEOTIDE SEQUENCE [LARGE SCALE GENOMIC DNA]</scope>
    <source>
        <strain evidence="2 3">NIES-2285</strain>
    </source>
</reference>
<feature type="region of interest" description="Disordered" evidence="1">
    <location>
        <begin position="710"/>
        <end position="776"/>
    </location>
</feature>
<dbReference type="OMA" id="EANQYER"/>
<dbReference type="AlphaFoldDB" id="A0A1Y1I0E2"/>
<evidence type="ECO:0000256" key="1">
    <source>
        <dbReference type="SAM" id="MobiDB-lite"/>
    </source>
</evidence>
<evidence type="ECO:0000313" key="3">
    <source>
        <dbReference type="Proteomes" id="UP000054558"/>
    </source>
</evidence>
<dbReference type="PANTHER" id="PTHR30105">
    <property type="entry name" value="UNCHARACTERIZED YIBQ-RELATED"/>
    <property type="match status" value="1"/>
</dbReference>
<feature type="region of interest" description="Disordered" evidence="1">
    <location>
        <begin position="941"/>
        <end position="977"/>
    </location>
</feature>
<dbReference type="EMBL" id="DF237136">
    <property type="protein sequence ID" value="GAQ84384.1"/>
    <property type="molecule type" value="Genomic_DNA"/>
</dbReference>
<dbReference type="InterPro" id="IPR011330">
    <property type="entry name" value="Glyco_hydro/deAcase_b/a-brl"/>
</dbReference>
<feature type="compositionally biased region" description="Gly residues" evidence="1">
    <location>
        <begin position="641"/>
        <end position="652"/>
    </location>
</feature>
<feature type="compositionally biased region" description="Basic and acidic residues" evidence="1">
    <location>
        <begin position="526"/>
        <end position="541"/>
    </location>
</feature>
<protein>
    <submittedName>
        <fullName evidence="2">Divergent polysaccharide deacetylase superfamily</fullName>
    </submittedName>
</protein>
<name>A0A1Y1I0E2_KLENI</name>
<proteinExistence type="predicted"/>
<feature type="region of interest" description="Disordered" evidence="1">
    <location>
        <begin position="1054"/>
        <end position="1099"/>
    </location>
</feature>
<dbReference type="CDD" id="cd10936">
    <property type="entry name" value="CE4_DAC2"/>
    <property type="match status" value="1"/>
</dbReference>
<dbReference type="OrthoDB" id="10394174at2759"/>
<dbReference type="Pfam" id="PF04748">
    <property type="entry name" value="Polysacc_deac_2"/>
    <property type="match status" value="1"/>
</dbReference>
<dbReference type="SUPFAM" id="SSF88713">
    <property type="entry name" value="Glycoside hydrolase/deacetylase"/>
    <property type="match status" value="1"/>
</dbReference>
<evidence type="ECO:0000313" key="2">
    <source>
        <dbReference type="EMBL" id="GAQ84384.1"/>
    </source>
</evidence>
<feature type="region of interest" description="Disordered" evidence="1">
    <location>
        <begin position="808"/>
        <end position="848"/>
    </location>
</feature>
<organism evidence="2 3">
    <name type="scientific">Klebsormidium nitens</name>
    <name type="common">Green alga</name>
    <name type="synonym">Ulothrix nitens</name>
    <dbReference type="NCBI Taxonomy" id="105231"/>
    <lineage>
        <taxon>Eukaryota</taxon>
        <taxon>Viridiplantae</taxon>
        <taxon>Streptophyta</taxon>
        <taxon>Klebsormidiophyceae</taxon>
        <taxon>Klebsormidiales</taxon>
        <taxon>Klebsormidiaceae</taxon>
        <taxon>Klebsormidium</taxon>
    </lineage>
</organism>
<accession>A0A1Y1I0E2</accession>
<dbReference type="InterPro" id="IPR006837">
    <property type="entry name" value="Divergent_DAC"/>
</dbReference>
<feature type="compositionally biased region" description="Low complexity" evidence="1">
    <location>
        <begin position="748"/>
        <end position="776"/>
    </location>
</feature>
<feature type="compositionally biased region" description="Low complexity" evidence="1">
    <location>
        <begin position="1054"/>
        <end position="1066"/>
    </location>
</feature>
<gene>
    <name evidence="2" type="ORF">KFL_001870060</name>
</gene>
<keyword evidence="3" id="KW-1185">Reference proteome</keyword>
<sequence>MFPVLKAQFEKAVPKQSAEVDTVHYTEHVTFSFSARLPRAKLHSRNRRARRVFKNLSASNPQRECELDSPAFEWVDYSAPSVCLEEEEDGACLREEPAPCSEDPSALVCSIDTRQLPQKRKRRPWVSLVIDDMGVDTWASERAVRLRPAVTLSYLPYGPQVRQQARAAAAAGHELMVHLPMEPFNKAADAGPNALHSSMAPHQLKEHLHWALSQFDGYVGLNNHMGSLFTSRSPGGMTVVLEELQKRELFFLDSLTATDSLGQELAAHLGTTFGARDVFLDSQRGAVSAVGERLQEVEQLAHKNGHAIAIGHPYDETLEALEKWLPLLHSKGLVLMPLKKALLRERKERERAAGEAVLAFTRAKQLRAIQAQRDRAWQERQAKLVAAELEQAFGDGTVLAWQGLQDAGVEKALRAALARQRPPSGSLKASLQRLLAAPFWGGKTEEPQVEKAAARLLRRRGHPQQRPDLLATRAGGLHAHALLHPKLPDMVRRGRGRARGGRGLVDNSLPMLAVRDDVKAVQQEGARCEEAGPGGDVERMAGSKGPPRLVGKRRRGRQDRVPRAEVGQPCRQQRQAGDEAHLGGASQEGSGATAEWAPLSGHPLSWTTGEDSNEAAADLRRGVLVAAALQQSRGRLNAPGGRTGPGGSGWRGGARAVRAGGGEKDPAAAQQRGGEANEGAMQRWLAQLGGGKLSAGSSPRSVIVPEALEEPADASSPEHSAPGSRTPSLSSSEVSTCGTGPAVLEGWSSPARSSSSSDDVPSSLSEASSGEEAGPAGGAAWRAALQSASTVAAALAVAMHLAAHARRKTEEAAQANPPRLAGPSGFTAAIGGPEQSLGPEMSANGVSPKKATRCSFSRLEMRPAAELSVKAAAPASSAARPAAQAGVRAAAGKEEVLPSTASGADADGAAGSLARPACHALAALEKPTQDRPPLALTPAEASGEELPTQPQTGGHEARPACQPAASPEGNPADGIGAPAVLQQTDHAGRELRRAGLVAPGVPGQRRARAVTSEEGGRASQGPAVLVALRQQGEAEQGAAQPVCSLPGAVDVAGAPGAASGAAGAEEAQLEEPGSPTASGSLSAEPEWCDAEAEPVSPASTPSSCAASGVQGSVACQLAAGGRVQYEYTSTGDGPADAVHAPLGSTAVGTISELSKAMGRCSGEGARSTASKAGAGVQGNIEAEQSKKFGWWRWTVGCVLGGFEDAGTRESGDRMRPAALHGKRRVVPLDVDDPQ</sequence>
<dbReference type="Gene3D" id="3.20.20.370">
    <property type="entry name" value="Glycoside hydrolase/deacetylase"/>
    <property type="match status" value="1"/>
</dbReference>
<dbReference type="GO" id="GO:0005975">
    <property type="term" value="P:carbohydrate metabolic process"/>
    <property type="evidence" value="ECO:0007669"/>
    <property type="project" value="InterPro"/>
</dbReference>
<feature type="region of interest" description="Disordered" evidence="1">
    <location>
        <begin position="524"/>
        <end position="611"/>
    </location>
</feature>
<feature type="region of interest" description="Disordered" evidence="1">
    <location>
        <begin position="634"/>
        <end position="678"/>
    </location>
</feature>